<name>A0A7V8VDW2_9BACT</name>
<sequence>MSAAFVETLVMMLAGAALVVVLGGCSTQPKPTSAPQNPAPTASSVPPEVEFDPATAAEKYRKTPRRP</sequence>
<protein>
    <recommendedName>
        <fullName evidence="4">Lipoprotein</fullName>
    </recommendedName>
</protein>
<proteinExistence type="predicted"/>
<organism evidence="2 3">
    <name type="scientific">Thermogemmata fonticola</name>
    <dbReference type="NCBI Taxonomy" id="2755323"/>
    <lineage>
        <taxon>Bacteria</taxon>
        <taxon>Pseudomonadati</taxon>
        <taxon>Planctomycetota</taxon>
        <taxon>Planctomycetia</taxon>
        <taxon>Gemmatales</taxon>
        <taxon>Gemmataceae</taxon>
        <taxon>Thermogemmata</taxon>
    </lineage>
</organism>
<evidence type="ECO:0000256" key="1">
    <source>
        <dbReference type="SAM" id="MobiDB-lite"/>
    </source>
</evidence>
<comment type="caution">
    <text evidence="2">The sequence shown here is derived from an EMBL/GenBank/DDBJ whole genome shotgun (WGS) entry which is preliminary data.</text>
</comment>
<evidence type="ECO:0008006" key="4">
    <source>
        <dbReference type="Google" id="ProtNLM"/>
    </source>
</evidence>
<accession>A0A7V8VDW2</accession>
<feature type="compositionally biased region" description="Polar residues" evidence="1">
    <location>
        <begin position="25"/>
        <end position="44"/>
    </location>
</feature>
<gene>
    <name evidence="2" type="ORF">H0921_08660</name>
</gene>
<feature type="region of interest" description="Disordered" evidence="1">
    <location>
        <begin position="25"/>
        <end position="67"/>
    </location>
</feature>
<reference evidence="2 3" key="1">
    <citation type="submission" date="2020-07" db="EMBL/GenBank/DDBJ databases">
        <title>Thermogemmata thermophila gen. nov., sp. nov., a novel moderate thermophilic planctomycete from a Kamchatka hot spring.</title>
        <authorList>
            <person name="Elcheninov A.G."/>
            <person name="Podosokorskaya O.A."/>
            <person name="Kovaleva O.L."/>
            <person name="Novikov A."/>
            <person name="Bonch-Osmolovskaya E.A."/>
            <person name="Toshchakov S.V."/>
            <person name="Kublanov I.V."/>
        </authorList>
    </citation>
    <scope>NUCLEOTIDE SEQUENCE [LARGE SCALE GENOMIC DNA]</scope>
    <source>
        <strain evidence="2 3">2918</strain>
    </source>
</reference>
<dbReference type="EMBL" id="JACEFB010000005">
    <property type="protein sequence ID" value="MBA2226230.1"/>
    <property type="molecule type" value="Genomic_DNA"/>
</dbReference>
<dbReference type="AlphaFoldDB" id="A0A7V8VDW2"/>
<keyword evidence="3" id="KW-1185">Reference proteome</keyword>
<dbReference type="Proteomes" id="UP000542342">
    <property type="component" value="Unassembled WGS sequence"/>
</dbReference>
<evidence type="ECO:0000313" key="2">
    <source>
        <dbReference type="EMBL" id="MBA2226230.1"/>
    </source>
</evidence>
<dbReference type="RefSeq" id="WP_194537678.1">
    <property type="nucleotide sequence ID" value="NZ_JACEFB010000005.1"/>
</dbReference>
<evidence type="ECO:0000313" key="3">
    <source>
        <dbReference type="Proteomes" id="UP000542342"/>
    </source>
</evidence>